<keyword evidence="3 7" id="KW-0479">Metal-binding</keyword>
<evidence type="ECO:0000313" key="9">
    <source>
        <dbReference type="EMBL" id="CAE7232380.1"/>
    </source>
</evidence>
<dbReference type="SUPFAM" id="SSF48264">
    <property type="entry name" value="Cytochrome P450"/>
    <property type="match status" value="1"/>
</dbReference>
<dbReference type="PRINTS" id="PR00385">
    <property type="entry name" value="P450"/>
</dbReference>
<dbReference type="Proteomes" id="UP000604046">
    <property type="component" value="Unassembled WGS sequence"/>
</dbReference>
<dbReference type="InterPro" id="IPR002401">
    <property type="entry name" value="Cyt_P450_E_grp-I"/>
</dbReference>
<reference evidence="9" key="1">
    <citation type="submission" date="2021-02" db="EMBL/GenBank/DDBJ databases">
        <authorList>
            <person name="Dougan E. K."/>
            <person name="Rhodes N."/>
            <person name="Thang M."/>
            <person name="Chan C."/>
        </authorList>
    </citation>
    <scope>NUCLEOTIDE SEQUENCE</scope>
</reference>
<dbReference type="GO" id="GO:0016125">
    <property type="term" value="P:sterol metabolic process"/>
    <property type="evidence" value="ECO:0007669"/>
    <property type="project" value="TreeGrafter"/>
</dbReference>
<dbReference type="EMBL" id="CAJNDS010000764">
    <property type="protein sequence ID" value="CAE7232380.1"/>
    <property type="molecule type" value="Genomic_DNA"/>
</dbReference>
<dbReference type="GO" id="GO:0005506">
    <property type="term" value="F:iron ion binding"/>
    <property type="evidence" value="ECO:0007669"/>
    <property type="project" value="InterPro"/>
</dbReference>
<evidence type="ECO:0000313" key="10">
    <source>
        <dbReference type="Proteomes" id="UP000604046"/>
    </source>
</evidence>
<dbReference type="Gene3D" id="1.10.630.10">
    <property type="entry name" value="Cytochrome P450"/>
    <property type="match status" value="1"/>
</dbReference>
<dbReference type="InterPro" id="IPR036396">
    <property type="entry name" value="Cyt_P450_sf"/>
</dbReference>
<feature type="non-terminal residue" evidence="9">
    <location>
        <position position="1"/>
    </location>
</feature>
<dbReference type="PANTHER" id="PTHR24286">
    <property type="entry name" value="CYTOCHROME P450 26"/>
    <property type="match status" value="1"/>
</dbReference>
<dbReference type="InterPro" id="IPR001128">
    <property type="entry name" value="Cyt_P450"/>
</dbReference>
<keyword evidence="6 8" id="KW-0503">Monooxygenase</keyword>
<organism evidence="9 10">
    <name type="scientific">Symbiodinium natans</name>
    <dbReference type="NCBI Taxonomy" id="878477"/>
    <lineage>
        <taxon>Eukaryota</taxon>
        <taxon>Sar</taxon>
        <taxon>Alveolata</taxon>
        <taxon>Dinophyceae</taxon>
        <taxon>Suessiales</taxon>
        <taxon>Symbiodiniaceae</taxon>
        <taxon>Symbiodinium</taxon>
    </lineage>
</organism>
<comment type="caution">
    <text evidence="9">The sequence shown here is derived from an EMBL/GenBank/DDBJ whole genome shotgun (WGS) entry which is preliminary data.</text>
</comment>
<evidence type="ECO:0000256" key="8">
    <source>
        <dbReference type="RuleBase" id="RU000461"/>
    </source>
</evidence>
<proteinExistence type="inferred from homology"/>
<comment type="similarity">
    <text evidence="1 8">Belongs to the cytochrome P450 family.</text>
</comment>
<evidence type="ECO:0000256" key="3">
    <source>
        <dbReference type="ARBA" id="ARBA00022723"/>
    </source>
</evidence>
<dbReference type="OrthoDB" id="1372046at2759"/>
<keyword evidence="4 8" id="KW-0560">Oxidoreductase</keyword>
<dbReference type="GO" id="GO:0016705">
    <property type="term" value="F:oxidoreductase activity, acting on paired donors, with incorporation or reduction of molecular oxygen"/>
    <property type="evidence" value="ECO:0007669"/>
    <property type="project" value="InterPro"/>
</dbReference>
<accession>A0A812KRH6</accession>
<dbReference type="PROSITE" id="PS00086">
    <property type="entry name" value="CYTOCHROME_P450"/>
    <property type="match status" value="1"/>
</dbReference>
<evidence type="ECO:0000256" key="5">
    <source>
        <dbReference type="ARBA" id="ARBA00023004"/>
    </source>
</evidence>
<protein>
    <submittedName>
        <fullName evidence="9">CYP85A1 protein</fullName>
    </submittedName>
</protein>
<evidence type="ECO:0000256" key="7">
    <source>
        <dbReference type="PIRSR" id="PIRSR602401-1"/>
    </source>
</evidence>
<evidence type="ECO:0000256" key="6">
    <source>
        <dbReference type="ARBA" id="ARBA00023033"/>
    </source>
</evidence>
<evidence type="ECO:0000256" key="1">
    <source>
        <dbReference type="ARBA" id="ARBA00010617"/>
    </source>
</evidence>
<dbReference type="GO" id="GO:0004497">
    <property type="term" value="F:monooxygenase activity"/>
    <property type="evidence" value="ECO:0007669"/>
    <property type="project" value="UniProtKB-KW"/>
</dbReference>
<comment type="cofactor">
    <cofactor evidence="7">
        <name>heme</name>
        <dbReference type="ChEBI" id="CHEBI:30413"/>
    </cofactor>
</comment>
<keyword evidence="10" id="KW-1185">Reference proteome</keyword>
<gene>
    <name evidence="9" type="primary">CYP85A1</name>
    <name evidence="9" type="ORF">SNAT2548_LOCUS9611</name>
</gene>
<dbReference type="PANTHER" id="PTHR24286:SF384">
    <property type="entry name" value="P450, PUTATIVE (EUROFUNG)-RELATED"/>
    <property type="match status" value="1"/>
</dbReference>
<dbReference type="Pfam" id="PF00067">
    <property type="entry name" value="p450"/>
    <property type="match status" value="1"/>
</dbReference>
<evidence type="ECO:0000256" key="4">
    <source>
        <dbReference type="ARBA" id="ARBA00023002"/>
    </source>
</evidence>
<sequence length="371" mass="41409">DHGFPEYFQKIAGPKSVAFANGPQHKRLRNMCLRSVSDKRLAVYLPILQELSARHLARWAEQGAAEATPKDIHFQIKKFAFQSGQAAVLGPSVTEEEVNRLMHLFDLAIAGIKCAAPVNLPGFPFHSSMSAGRQLKKHCGTFADRRRSALQRSGMPTCMLDALLLEGMSDAELADNCVTMMLAGHDTTAASTHSILYRLKQLPKLETELRMEVDKIWDGVSPITRSHLEAMPRTSSFLQEVWRSAPPISFIARKLKEDVEADGFVVPRGWNLAYFPAGDFSTAPNPKTFMPDRYLDAEGRFVDSTSDATAFEVFGGGARMCIGYKFAKDELLVFLMCFLKGYDLEIKSSKPKSLPFRSYSIEGRFLKRTCL</sequence>
<name>A0A812KRH6_9DINO</name>
<keyword evidence="5 7" id="KW-0408">Iron</keyword>
<evidence type="ECO:0000256" key="2">
    <source>
        <dbReference type="ARBA" id="ARBA00022617"/>
    </source>
</evidence>
<dbReference type="GO" id="GO:0020037">
    <property type="term" value="F:heme binding"/>
    <property type="evidence" value="ECO:0007669"/>
    <property type="project" value="InterPro"/>
</dbReference>
<dbReference type="AlphaFoldDB" id="A0A812KRH6"/>
<feature type="binding site" description="axial binding residue" evidence="7">
    <location>
        <position position="321"/>
    </location>
    <ligand>
        <name>heme</name>
        <dbReference type="ChEBI" id="CHEBI:30413"/>
    </ligand>
    <ligandPart>
        <name>Fe</name>
        <dbReference type="ChEBI" id="CHEBI:18248"/>
    </ligandPart>
</feature>
<dbReference type="PRINTS" id="PR00463">
    <property type="entry name" value="EP450I"/>
</dbReference>
<keyword evidence="2 7" id="KW-0349">Heme</keyword>
<dbReference type="InterPro" id="IPR017972">
    <property type="entry name" value="Cyt_P450_CS"/>
</dbReference>